<feature type="transmembrane region" description="Helical" evidence="7">
    <location>
        <begin position="12"/>
        <end position="32"/>
    </location>
</feature>
<feature type="transmembrane region" description="Helical" evidence="7">
    <location>
        <begin position="176"/>
        <end position="197"/>
    </location>
</feature>
<feature type="transmembrane region" description="Helical" evidence="7">
    <location>
        <begin position="152"/>
        <end position="170"/>
    </location>
</feature>
<dbReference type="GO" id="GO:0016413">
    <property type="term" value="F:O-acetyltransferase activity"/>
    <property type="evidence" value="ECO:0007669"/>
    <property type="project" value="TreeGrafter"/>
</dbReference>
<dbReference type="EMBL" id="CP032412">
    <property type="protein sequence ID" value="AYB41923.1"/>
    <property type="molecule type" value="Genomic_DNA"/>
</dbReference>
<dbReference type="KEGG" id="plw:D5F53_00805"/>
<proteinExistence type="inferred from homology"/>
<feature type="transmembrane region" description="Helical" evidence="7">
    <location>
        <begin position="239"/>
        <end position="259"/>
    </location>
</feature>
<evidence type="ECO:0000256" key="5">
    <source>
        <dbReference type="ARBA" id="ARBA00022989"/>
    </source>
</evidence>
<dbReference type="AlphaFoldDB" id="A0A385TE83"/>
<dbReference type="PANTHER" id="PTHR40074:SF2">
    <property type="entry name" value="O-ACETYLTRANSFERASE WECH"/>
    <property type="match status" value="1"/>
</dbReference>
<evidence type="ECO:0000256" key="7">
    <source>
        <dbReference type="SAM" id="Phobius"/>
    </source>
</evidence>
<dbReference type="GO" id="GO:0005886">
    <property type="term" value="C:plasma membrane"/>
    <property type="evidence" value="ECO:0007669"/>
    <property type="project" value="UniProtKB-SubCell"/>
</dbReference>
<dbReference type="GO" id="GO:0009246">
    <property type="term" value="P:enterobacterial common antigen biosynthetic process"/>
    <property type="evidence" value="ECO:0007669"/>
    <property type="project" value="TreeGrafter"/>
</dbReference>
<organism evidence="9 10">
    <name type="scientific">Paenibacillus lautus</name>
    <name type="common">Bacillus lautus</name>
    <dbReference type="NCBI Taxonomy" id="1401"/>
    <lineage>
        <taxon>Bacteria</taxon>
        <taxon>Bacillati</taxon>
        <taxon>Bacillota</taxon>
        <taxon>Bacilli</taxon>
        <taxon>Bacillales</taxon>
        <taxon>Paenibacillaceae</taxon>
        <taxon>Paenibacillus</taxon>
    </lineage>
</organism>
<feature type="transmembrane region" description="Helical" evidence="7">
    <location>
        <begin position="209"/>
        <end position="227"/>
    </location>
</feature>
<name>A0A385TE83_PAELA</name>
<evidence type="ECO:0000259" key="8">
    <source>
        <dbReference type="Pfam" id="PF01757"/>
    </source>
</evidence>
<comment type="similarity">
    <text evidence="2">Belongs to the acyltransferase 3 family.</text>
</comment>
<keyword evidence="10" id="KW-1185">Reference proteome</keyword>
<evidence type="ECO:0000313" key="9">
    <source>
        <dbReference type="EMBL" id="AYB41923.1"/>
    </source>
</evidence>
<evidence type="ECO:0000256" key="3">
    <source>
        <dbReference type="ARBA" id="ARBA00022475"/>
    </source>
</evidence>
<dbReference type="InterPro" id="IPR002656">
    <property type="entry name" value="Acyl_transf_3_dom"/>
</dbReference>
<keyword evidence="6 7" id="KW-0472">Membrane</keyword>
<keyword evidence="5 7" id="KW-1133">Transmembrane helix</keyword>
<dbReference type="Proteomes" id="UP000266552">
    <property type="component" value="Chromosome"/>
</dbReference>
<sequence>MTSRVKSYDYLRVLAAYAVILVHTSAPILYLYNDLNKSYWMIGNAFDSMARWCVPVFFMLSGSFLLEPKSENLKTFFLKRLNKVLIPLFAWSIIYYVFSISVSGSEFSLKIFVKHLLADDIYFHLWFLYVIIGLYLLAPLIRVLIKNLNDQLISYSLIVWFLGVPMVEFFNHVSHFKFAVELPVNGYLGYFILGYYLREKELSVKITRVIHIAAIICIFMTFFGVYYETVKSAGVFSGYYYGYLTPNTAIISISIFLLFKGIKTGIKHDSLLITISKTSLGIYLIHALILKCLSQYFNLTALSFHPILSIPFISILTFVLSALLIFILQRIPVVNKIVP</sequence>
<evidence type="ECO:0000313" key="10">
    <source>
        <dbReference type="Proteomes" id="UP000266552"/>
    </source>
</evidence>
<keyword evidence="4 7" id="KW-0812">Transmembrane</keyword>
<evidence type="ECO:0000256" key="2">
    <source>
        <dbReference type="ARBA" id="ARBA00007400"/>
    </source>
</evidence>
<evidence type="ECO:0000256" key="4">
    <source>
        <dbReference type="ARBA" id="ARBA00022692"/>
    </source>
</evidence>
<evidence type="ECO:0000256" key="1">
    <source>
        <dbReference type="ARBA" id="ARBA00004651"/>
    </source>
</evidence>
<accession>A0A385TE83</accession>
<comment type="subcellular location">
    <subcellularLocation>
        <location evidence="1">Cell membrane</location>
        <topology evidence="1">Multi-pass membrane protein</topology>
    </subcellularLocation>
</comment>
<feature type="transmembrane region" description="Helical" evidence="7">
    <location>
        <begin position="303"/>
        <end position="328"/>
    </location>
</feature>
<evidence type="ECO:0000256" key="6">
    <source>
        <dbReference type="ARBA" id="ARBA00023136"/>
    </source>
</evidence>
<dbReference type="Pfam" id="PF01757">
    <property type="entry name" value="Acyl_transf_3"/>
    <property type="match status" value="1"/>
</dbReference>
<protein>
    <recommendedName>
        <fullName evidence="8">Acyltransferase 3 domain-containing protein</fullName>
    </recommendedName>
</protein>
<feature type="domain" description="Acyltransferase 3" evidence="8">
    <location>
        <begin position="6"/>
        <end position="325"/>
    </location>
</feature>
<feature type="transmembrane region" description="Helical" evidence="7">
    <location>
        <begin position="121"/>
        <end position="145"/>
    </location>
</feature>
<reference evidence="9 10" key="1">
    <citation type="submission" date="2018-09" db="EMBL/GenBank/DDBJ databases">
        <title>Genome Sequence of Paenibacillus lautus Strain E7593-69, Azo Dye-Degrading Bacteria, Isolated from Commercial Tattoo Inks.</title>
        <authorList>
            <person name="Nho S.W."/>
            <person name="Kim S.-J."/>
            <person name="Kweon O."/>
            <person name="Cerniglia C.E."/>
        </authorList>
    </citation>
    <scope>NUCLEOTIDE SEQUENCE [LARGE SCALE GENOMIC DNA]</scope>
    <source>
        <strain evidence="9 10">E7593-69</strain>
    </source>
</reference>
<dbReference type="PANTHER" id="PTHR40074">
    <property type="entry name" value="O-ACETYLTRANSFERASE WECH"/>
    <property type="match status" value="1"/>
</dbReference>
<feature type="transmembrane region" description="Helical" evidence="7">
    <location>
        <begin position="81"/>
        <end position="101"/>
    </location>
</feature>
<dbReference type="RefSeq" id="WP_119846217.1">
    <property type="nucleotide sequence ID" value="NZ_CP032412.1"/>
</dbReference>
<keyword evidence="3" id="KW-1003">Cell membrane</keyword>
<gene>
    <name evidence="9" type="ORF">D5F53_00805</name>
</gene>